<feature type="compositionally biased region" description="Basic and acidic residues" evidence="1">
    <location>
        <begin position="155"/>
        <end position="175"/>
    </location>
</feature>
<dbReference type="Pfam" id="PF16078">
    <property type="entry name" value="2-oxogl_dehyd_N"/>
    <property type="match status" value="1"/>
</dbReference>
<dbReference type="KEGG" id="dan:6493292"/>
<feature type="compositionally biased region" description="Low complexity" evidence="1">
    <location>
        <begin position="125"/>
        <end position="134"/>
    </location>
</feature>
<accession>B3MAZ9</accession>
<feature type="region of interest" description="Disordered" evidence="1">
    <location>
        <begin position="618"/>
        <end position="640"/>
    </location>
</feature>
<feature type="compositionally biased region" description="Polar residues" evidence="1">
    <location>
        <begin position="295"/>
        <end position="306"/>
    </location>
</feature>
<feature type="domain" description="2-oxoglutarate dehydrogenase E1 component N-terminal" evidence="2">
    <location>
        <begin position="53"/>
        <end position="88"/>
    </location>
</feature>
<gene>
    <name evidence="3" type="primary">Dana\GF10422</name>
    <name evidence="3" type="synonym">dana_GLEANR_10377</name>
    <name evidence="3" type="ORF">GF10422</name>
</gene>
<feature type="region of interest" description="Disordered" evidence="1">
    <location>
        <begin position="699"/>
        <end position="730"/>
    </location>
</feature>
<feature type="compositionally biased region" description="Polar residues" evidence="1">
    <location>
        <begin position="337"/>
        <end position="353"/>
    </location>
</feature>
<feature type="compositionally biased region" description="Basic and acidic residues" evidence="1">
    <location>
        <begin position="373"/>
        <end position="397"/>
    </location>
</feature>
<dbReference type="InterPro" id="IPR032106">
    <property type="entry name" value="2-oxogl_dehyd_N"/>
</dbReference>
<feature type="compositionally biased region" description="Polar residues" evidence="1">
    <location>
        <begin position="243"/>
        <end position="266"/>
    </location>
</feature>
<reference evidence="3 4" key="1">
    <citation type="journal article" date="2007" name="Nature">
        <title>Evolution of genes and genomes on the Drosophila phylogeny.</title>
        <authorList>
            <consortium name="Drosophila 12 Genomes Consortium"/>
            <person name="Clark A.G."/>
            <person name="Eisen M.B."/>
            <person name="Smith D.R."/>
            <person name="Bergman C.M."/>
            <person name="Oliver B."/>
            <person name="Markow T.A."/>
            <person name="Kaufman T.C."/>
            <person name="Kellis M."/>
            <person name="Gelbart W."/>
            <person name="Iyer V.N."/>
            <person name="Pollard D.A."/>
            <person name="Sackton T.B."/>
            <person name="Larracuente A.M."/>
            <person name="Singh N.D."/>
            <person name="Abad J.P."/>
            <person name="Abt D.N."/>
            <person name="Adryan B."/>
            <person name="Aguade M."/>
            <person name="Akashi H."/>
            <person name="Anderson W.W."/>
            <person name="Aquadro C.F."/>
            <person name="Ardell D.H."/>
            <person name="Arguello R."/>
            <person name="Artieri C.G."/>
            <person name="Barbash D.A."/>
            <person name="Barker D."/>
            <person name="Barsanti P."/>
            <person name="Batterham P."/>
            <person name="Batzoglou S."/>
            <person name="Begun D."/>
            <person name="Bhutkar A."/>
            <person name="Blanco E."/>
            <person name="Bosak S.A."/>
            <person name="Bradley R.K."/>
            <person name="Brand A.D."/>
            <person name="Brent M.R."/>
            <person name="Brooks A.N."/>
            <person name="Brown R.H."/>
            <person name="Butlin R.K."/>
            <person name="Caggese C."/>
            <person name="Calvi B.R."/>
            <person name="Bernardo de Carvalho A."/>
            <person name="Caspi A."/>
            <person name="Castrezana S."/>
            <person name="Celniker S.E."/>
            <person name="Chang J.L."/>
            <person name="Chapple C."/>
            <person name="Chatterji S."/>
            <person name="Chinwalla A."/>
            <person name="Civetta A."/>
            <person name="Clifton S.W."/>
            <person name="Comeron J.M."/>
            <person name="Costello J.C."/>
            <person name="Coyne J.A."/>
            <person name="Daub J."/>
            <person name="David R.G."/>
            <person name="Delcher A.L."/>
            <person name="Delehaunty K."/>
            <person name="Do C.B."/>
            <person name="Ebling H."/>
            <person name="Edwards K."/>
            <person name="Eickbush T."/>
            <person name="Evans J.D."/>
            <person name="Filipski A."/>
            <person name="Findeiss S."/>
            <person name="Freyhult E."/>
            <person name="Fulton L."/>
            <person name="Fulton R."/>
            <person name="Garcia A.C."/>
            <person name="Gardiner A."/>
            <person name="Garfield D.A."/>
            <person name="Garvin B.E."/>
            <person name="Gibson G."/>
            <person name="Gilbert D."/>
            <person name="Gnerre S."/>
            <person name="Godfrey J."/>
            <person name="Good R."/>
            <person name="Gotea V."/>
            <person name="Gravely B."/>
            <person name="Greenberg A.J."/>
            <person name="Griffiths-Jones S."/>
            <person name="Gross S."/>
            <person name="Guigo R."/>
            <person name="Gustafson E.A."/>
            <person name="Haerty W."/>
            <person name="Hahn M.W."/>
            <person name="Halligan D.L."/>
            <person name="Halpern A.L."/>
            <person name="Halter G.M."/>
            <person name="Han M.V."/>
            <person name="Heger A."/>
            <person name="Hillier L."/>
            <person name="Hinrichs A.S."/>
            <person name="Holmes I."/>
            <person name="Hoskins R.A."/>
            <person name="Hubisz M.J."/>
            <person name="Hultmark D."/>
            <person name="Huntley M.A."/>
            <person name="Jaffe D.B."/>
            <person name="Jagadeeshan S."/>
            <person name="Jeck W.R."/>
            <person name="Johnson J."/>
            <person name="Jones C.D."/>
            <person name="Jordan W.C."/>
            <person name="Karpen G.H."/>
            <person name="Kataoka E."/>
            <person name="Keightley P.D."/>
            <person name="Kheradpour P."/>
            <person name="Kirkness E.F."/>
            <person name="Koerich L.B."/>
            <person name="Kristiansen K."/>
            <person name="Kudrna D."/>
            <person name="Kulathinal R.J."/>
            <person name="Kumar S."/>
            <person name="Kwok R."/>
            <person name="Lander E."/>
            <person name="Langley C.H."/>
            <person name="Lapoint R."/>
            <person name="Lazzaro B.P."/>
            <person name="Lee S.J."/>
            <person name="Levesque L."/>
            <person name="Li R."/>
            <person name="Lin C.F."/>
            <person name="Lin M.F."/>
            <person name="Lindblad-Toh K."/>
            <person name="Llopart A."/>
            <person name="Long M."/>
            <person name="Low L."/>
            <person name="Lozovsky E."/>
            <person name="Lu J."/>
            <person name="Luo M."/>
            <person name="Machado C.A."/>
            <person name="Makalowski W."/>
            <person name="Marzo M."/>
            <person name="Matsuda M."/>
            <person name="Matzkin L."/>
            <person name="McAllister B."/>
            <person name="McBride C.S."/>
            <person name="McKernan B."/>
            <person name="McKernan K."/>
            <person name="Mendez-Lago M."/>
            <person name="Minx P."/>
            <person name="Mollenhauer M.U."/>
            <person name="Montooth K."/>
            <person name="Mount S.M."/>
            <person name="Mu X."/>
            <person name="Myers E."/>
            <person name="Negre B."/>
            <person name="Newfeld S."/>
            <person name="Nielsen R."/>
            <person name="Noor M.A."/>
            <person name="O'Grady P."/>
            <person name="Pachter L."/>
            <person name="Papaceit M."/>
            <person name="Parisi M.J."/>
            <person name="Parisi M."/>
            <person name="Parts L."/>
            <person name="Pedersen J.S."/>
            <person name="Pesole G."/>
            <person name="Phillippy A.M."/>
            <person name="Ponting C.P."/>
            <person name="Pop M."/>
            <person name="Porcelli D."/>
            <person name="Powell J.R."/>
            <person name="Prohaska S."/>
            <person name="Pruitt K."/>
            <person name="Puig M."/>
            <person name="Quesneville H."/>
            <person name="Ram K.R."/>
            <person name="Rand D."/>
            <person name="Rasmussen M.D."/>
            <person name="Reed L.K."/>
            <person name="Reenan R."/>
            <person name="Reily A."/>
            <person name="Remington K.A."/>
            <person name="Rieger T.T."/>
            <person name="Ritchie M.G."/>
            <person name="Robin C."/>
            <person name="Rogers Y.H."/>
            <person name="Rohde C."/>
            <person name="Rozas J."/>
            <person name="Rubenfield M.J."/>
            <person name="Ruiz A."/>
            <person name="Russo S."/>
            <person name="Salzberg S.L."/>
            <person name="Sanchez-Gracia A."/>
            <person name="Saranga D.J."/>
            <person name="Sato H."/>
            <person name="Schaeffer S.W."/>
            <person name="Schatz M.C."/>
            <person name="Schlenke T."/>
            <person name="Schwartz R."/>
            <person name="Segarra C."/>
            <person name="Singh R.S."/>
            <person name="Sirot L."/>
            <person name="Sirota M."/>
            <person name="Sisneros N.B."/>
            <person name="Smith C.D."/>
            <person name="Smith T.F."/>
            <person name="Spieth J."/>
            <person name="Stage D.E."/>
            <person name="Stark A."/>
            <person name="Stephan W."/>
            <person name="Strausberg R.L."/>
            <person name="Strempel S."/>
            <person name="Sturgill D."/>
            <person name="Sutton G."/>
            <person name="Sutton G.G."/>
            <person name="Tao W."/>
            <person name="Teichmann S."/>
            <person name="Tobari Y.N."/>
            <person name="Tomimura Y."/>
            <person name="Tsolas J.M."/>
            <person name="Valente V.L."/>
            <person name="Venter E."/>
            <person name="Venter J.C."/>
            <person name="Vicario S."/>
            <person name="Vieira F.G."/>
            <person name="Vilella A.J."/>
            <person name="Villasante A."/>
            <person name="Walenz B."/>
            <person name="Wang J."/>
            <person name="Wasserman M."/>
            <person name="Watts T."/>
            <person name="Wilson D."/>
            <person name="Wilson R.K."/>
            <person name="Wing R.A."/>
            <person name="Wolfner M.F."/>
            <person name="Wong A."/>
            <person name="Wong G.K."/>
            <person name="Wu C.I."/>
            <person name="Wu G."/>
            <person name="Yamamoto D."/>
            <person name="Yang H.P."/>
            <person name="Yang S.P."/>
            <person name="Yorke J.A."/>
            <person name="Yoshida K."/>
            <person name="Zdobnov E."/>
            <person name="Zhang P."/>
            <person name="Zhang Y."/>
            <person name="Zimin A.V."/>
            <person name="Baldwin J."/>
            <person name="Abdouelleil A."/>
            <person name="Abdulkadir J."/>
            <person name="Abebe A."/>
            <person name="Abera B."/>
            <person name="Abreu J."/>
            <person name="Acer S.C."/>
            <person name="Aftuck L."/>
            <person name="Alexander A."/>
            <person name="An P."/>
            <person name="Anderson E."/>
            <person name="Anderson S."/>
            <person name="Arachi H."/>
            <person name="Azer M."/>
            <person name="Bachantsang P."/>
            <person name="Barry A."/>
            <person name="Bayul T."/>
            <person name="Berlin A."/>
            <person name="Bessette D."/>
            <person name="Bloom T."/>
            <person name="Blye J."/>
            <person name="Boguslavskiy L."/>
            <person name="Bonnet C."/>
            <person name="Boukhgalter B."/>
            <person name="Bourzgui I."/>
            <person name="Brown A."/>
            <person name="Cahill P."/>
            <person name="Channer S."/>
            <person name="Cheshatsang Y."/>
            <person name="Chuda L."/>
            <person name="Citroen M."/>
            <person name="Collymore A."/>
            <person name="Cooke P."/>
            <person name="Costello M."/>
            <person name="D'Aco K."/>
            <person name="Daza R."/>
            <person name="De Haan G."/>
            <person name="DeGray S."/>
            <person name="DeMaso C."/>
            <person name="Dhargay N."/>
            <person name="Dooley K."/>
            <person name="Dooley E."/>
            <person name="Doricent M."/>
            <person name="Dorje P."/>
            <person name="Dorjee K."/>
            <person name="Dupes A."/>
            <person name="Elong R."/>
            <person name="Falk J."/>
            <person name="Farina A."/>
            <person name="Faro S."/>
            <person name="Ferguson D."/>
            <person name="Fisher S."/>
            <person name="Foley C.D."/>
            <person name="Franke A."/>
            <person name="Friedrich D."/>
            <person name="Gadbois L."/>
            <person name="Gearin G."/>
            <person name="Gearin C.R."/>
            <person name="Giannoukos G."/>
            <person name="Goode T."/>
            <person name="Graham J."/>
            <person name="Grandbois E."/>
            <person name="Grewal S."/>
            <person name="Gyaltsen K."/>
            <person name="Hafez N."/>
            <person name="Hagos B."/>
            <person name="Hall J."/>
            <person name="Henson C."/>
            <person name="Hollinger A."/>
            <person name="Honan T."/>
            <person name="Huard M.D."/>
            <person name="Hughes L."/>
            <person name="Hurhula B."/>
            <person name="Husby M.E."/>
            <person name="Kamat A."/>
            <person name="Kanga B."/>
            <person name="Kashin S."/>
            <person name="Khazanovich D."/>
            <person name="Kisner P."/>
            <person name="Lance K."/>
            <person name="Lara M."/>
            <person name="Lee W."/>
            <person name="Lennon N."/>
            <person name="Letendre F."/>
            <person name="LeVine R."/>
            <person name="Lipovsky A."/>
            <person name="Liu X."/>
            <person name="Liu J."/>
            <person name="Liu S."/>
            <person name="Lokyitsang T."/>
            <person name="Lokyitsang Y."/>
            <person name="Lubonja R."/>
            <person name="Lui A."/>
            <person name="MacDonald P."/>
            <person name="Magnisalis V."/>
            <person name="Maru K."/>
            <person name="Matthews C."/>
            <person name="McCusker W."/>
            <person name="McDonough S."/>
            <person name="Mehta T."/>
            <person name="Meldrim J."/>
            <person name="Meneus L."/>
            <person name="Mihai O."/>
            <person name="Mihalev A."/>
            <person name="Mihova T."/>
            <person name="Mittelman R."/>
            <person name="Mlenga V."/>
            <person name="Montmayeur A."/>
            <person name="Mulrain L."/>
            <person name="Navidi A."/>
            <person name="Naylor J."/>
            <person name="Negash T."/>
            <person name="Nguyen T."/>
            <person name="Nguyen N."/>
            <person name="Nicol R."/>
            <person name="Norbu C."/>
            <person name="Norbu N."/>
            <person name="Novod N."/>
            <person name="O'Neill B."/>
            <person name="Osman S."/>
            <person name="Markiewicz E."/>
            <person name="Oyono O.L."/>
            <person name="Patti C."/>
            <person name="Phunkhang P."/>
            <person name="Pierre F."/>
            <person name="Priest M."/>
            <person name="Raghuraman S."/>
            <person name="Rege F."/>
            <person name="Reyes R."/>
            <person name="Rise C."/>
            <person name="Rogov P."/>
            <person name="Ross K."/>
            <person name="Ryan E."/>
            <person name="Settipalli S."/>
            <person name="Shea T."/>
            <person name="Sherpa N."/>
            <person name="Shi L."/>
            <person name="Shih D."/>
            <person name="Sparrow T."/>
            <person name="Spaulding J."/>
            <person name="Stalker J."/>
            <person name="Stange-Thomann N."/>
            <person name="Stavropoulos S."/>
            <person name="Stone C."/>
            <person name="Strader C."/>
            <person name="Tesfaye S."/>
            <person name="Thomson T."/>
            <person name="Thoulutsang Y."/>
            <person name="Thoulutsang D."/>
            <person name="Topham K."/>
            <person name="Topping I."/>
            <person name="Tsamla T."/>
            <person name="Vassiliev H."/>
            <person name="Vo A."/>
            <person name="Wangchuk T."/>
            <person name="Wangdi T."/>
            <person name="Weiand M."/>
            <person name="Wilkinson J."/>
            <person name="Wilson A."/>
            <person name="Yadav S."/>
            <person name="Young G."/>
            <person name="Yu Q."/>
            <person name="Zembek L."/>
            <person name="Zhong D."/>
            <person name="Zimmer A."/>
            <person name="Zwirko Z."/>
            <person name="Jaffe D.B."/>
            <person name="Alvarez P."/>
            <person name="Brockman W."/>
            <person name="Butler J."/>
            <person name="Chin C."/>
            <person name="Gnerre S."/>
            <person name="Grabherr M."/>
            <person name="Kleber M."/>
            <person name="Mauceli E."/>
            <person name="MacCallum I."/>
        </authorList>
    </citation>
    <scope>NUCLEOTIDE SEQUENCE [LARGE SCALE GENOMIC DNA]</scope>
    <source>
        <strain evidence="4">Tucson 14024-0371.13</strain>
    </source>
</reference>
<dbReference type="InParanoid" id="B3MAZ9"/>
<dbReference type="EMBL" id="CH902618">
    <property type="protein sequence ID" value="EDV40265.2"/>
    <property type="molecule type" value="Genomic_DNA"/>
</dbReference>
<dbReference type="AlphaFoldDB" id="B3MAZ9"/>
<name>B3MAZ9_DROAN</name>
<dbReference type="HOGENOM" id="CLU_1612505_0_0_1"/>
<dbReference type="OrthoDB" id="7871037at2759"/>
<feature type="compositionally biased region" description="Basic and acidic residues" evidence="1">
    <location>
        <begin position="307"/>
        <end position="317"/>
    </location>
</feature>
<evidence type="ECO:0000256" key="1">
    <source>
        <dbReference type="SAM" id="MobiDB-lite"/>
    </source>
</evidence>
<feature type="region of interest" description="Disordered" evidence="1">
    <location>
        <begin position="121"/>
        <end position="499"/>
    </location>
</feature>
<sequence length="730" mass="82488">MTSYPARILLKFTSQRFQRRFSSSNSEGAGGQKQGHHQIGTFEWDTTHINSDGFSNASNSRYMEFLYGKWIQDEKSIHESWQKFFGKLVINHEKEPEMNILSAEKMSRKIFLPNTLDSKRDFGYKKNNSNNSKNSIEDGKGSFGFSPIPGHKKVSKSDADKEGVNRPDKSGEKPRGSPKPAPGQSPLSKYEETEDHYFPMPIVLDPSSHIDVSETSFIQDTPNIPELRPGRSVQEPESYENCKPTSSFESKFQNIQKSISRKLSQGTTSKEPPKPPKDDSKSLKDISKTTKPPNDVTQKSKQTSISLKKDPPIKDKPSTPQQSAPPSKEVLDVAPQKSVTQQGVLETNKTTASMPEDKDQNKVSNPPLNPSNKIDKKNDDKNGKSPKKEDATPHPKQDTATPIAKVKFEDVVEINPAISDRFQRQPLKIPKKSIETNKPSVNRNKKQRPPPRKGNIHPVTHPSPHPSPIAIPPLKPESSSLKNPKEIVKKGKKHGSALENWKRTYKKKLLESLLRRLENKPRKVSKDEPTNRRSFKSIKKYTEPKVFEGIEQLIKDLDTMPWGSTTKQKRLDTMKRLKSYNNSLKSANETLRRLANERNIAFMKSVLAHRQNLLDAKSKRIKKDSSNDSEGPSLNATLRDTPSVHKVPEMVLQDSPPQLGLTEREKIILFDRNQEVSTALRSSLKKLEDSKSKVLIGKVNINTKKETPTPSWQIKEKKDDAKPENKPKSK</sequence>
<evidence type="ECO:0000259" key="2">
    <source>
        <dbReference type="Pfam" id="PF16078"/>
    </source>
</evidence>
<keyword evidence="4" id="KW-1185">Reference proteome</keyword>
<feature type="compositionally biased region" description="Polar residues" evidence="1">
    <location>
        <begin position="628"/>
        <end position="640"/>
    </location>
</feature>
<evidence type="ECO:0000313" key="4">
    <source>
        <dbReference type="Proteomes" id="UP000007801"/>
    </source>
</evidence>
<dbReference type="Proteomes" id="UP000007801">
    <property type="component" value="Unassembled WGS sequence"/>
</dbReference>
<feature type="compositionally biased region" description="Pro residues" evidence="1">
    <location>
        <begin position="461"/>
        <end position="475"/>
    </location>
</feature>
<feature type="compositionally biased region" description="Basic and acidic residues" evidence="1">
    <location>
        <begin position="271"/>
        <end position="288"/>
    </location>
</feature>
<feature type="compositionally biased region" description="Polar residues" evidence="1">
    <location>
        <begin position="213"/>
        <end position="222"/>
    </location>
</feature>
<protein>
    <submittedName>
        <fullName evidence="3">Uncharacterized protein, isoform A</fullName>
    </submittedName>
</protein>
<dbReference type="GeneID" id="6493292"/>
<evidence type="ECO:0000313" key="3">
    <source>
        <dbReference type="EMBL" id="EDV40265.2"/>
    </source>
</evidence>
<feature type="compositionally biased region" description="Basic residues" evidence="1">
    <location>
        <begin position="443"/>
        <end position="455"/>
    </location>
</feature>
<feature type="compositionally biased region" description="Basic and acidic residues" evidence="1">
    <location>
        <begin position="714"/>
        <end position="730"/>
    </location>
</feature>
<proteinExistence type="predicted"/>
<organism evidence="3 4">
    <name type="scientific">Drosophila ananassae</name>
    <name type="common">Fruit fly</name>
    <dbReference type="NCBI Taxonomy" id="7217"/>
    <lineage>
        <taxon>Eukaryota</taxon>
        <taxon>Metazoa</taxon>
        <taxon>Ecdysozoa</taxon>
        <taxon>Arthropoda</taxon>
        <taxon>Hexapoda</taxon>
        <taxon>Insecta</taxon>
        <taxon>Pterygota</taxon>
        <taxon>Neoptera</taxon>
        <taxon>Endopterygota</taxon>
        <taxon>Diptera</taxon>
        <taxon>Brachycera</taxon>
        <taxon>Muscomorpha</taxon>
        <taxon>Ephydroidea</taxon>
        <taxon>Drosophilidae</taxon>
        <taxon>Drosophila</taxon>
        <taxon>Sophophora</taxon>
    </lineage>
</organism>